<proteinExistence type="predicted"/>
<protein>
    <submittedName>
        <fullName evidence="1">Uncharacterized protein</fullName>
    </submittedName>
</protein>
<name>A0AAE8Y4X5_9CAUD</name>
<organism evidence="1 2">
    <name type="scientific">Pseudomonas phage Kopi</name>
    <dbReference type="NCBI Taxonomy" id="2880993"/>
    <lineage>
        <taxon>Viruses</taxon>
        <taxon>Duplodnaviria</taxon>
        <taxon>Heunggongvirae</taxon>
        <taxon>Uroviricota</taxon>
        <taxon>Caudoviricetes</taxon>
        <taxon>Jondennisvirinae</taxon>
        <taxon>Septimatrevirus</taxon>
        <taxon>Septimatrevirus kopi</taxon>
    </lineage>
</organism>
<evidence type="ECO:0000313" key="1">
    <source>
        <dbReference type="EMBL" id="UDF60319.1"/>
    </source>
</evidence>
<gene>
    <name evidence="1" type="ORF">Kopi_047</name>
</gene>
<dbReference type="Proteomes" id="UP000828612">
    <property type="component" value="Segment"/>
</dbReference>
<accession>A0AAE8Y4X5</accession>
<keyword evidence="2" id="KW-1185">Reference proteome</keyword>
<evidence type="ECO:0000313" key="2">
    <source>
        <dbReference type="Proteomes" id="UP000828612"/>
    </source>
</evidence>
<reference evidence="1 2" key="1">
    <citation type="journal article" date="2021" name="Microbiol. Resour. Announc.">
        <title>Complete Genome Sequences of Bacteriophages Kaya, Guyu, Kopi, and TehO, Which Target Clinical Strains of Pseudomonas aeruginosa.</title>
        <authorList>
            <person name="Loh B."/>
            <person name="Wang X."/>
            <person name="Hua X."/>
            <person name="Luo J."/>
            <person name="Wen T."/>
            <person name="Zhang L."/>
            <person name="Ma L."/>
            <person name="Manohar P."/>
            <person name="Nachimuthu R."/>
            <person name="Grainge I."/>
            <person name="Yu Y."/>
            <person name="Leptihn S."/>
        </authorList>
    </citation>
    <scope>NUCLEOTIDE SEQUENCE [LARGE SCALE GENOMIC DNA]</scope>
</reference>
<dbReference type="EMBL" id="OK330455">
    <property type="protein sequence ID" value="UDF60319.1"/>
    <property type="molecule type" value="Genomic_DNA"/>
</dbReference>
<sequence>MLTLDKLLAMLWLLIKGFAMPKPTTKKGRPKGFIPKPANCGQCLREVAPNMKICPYCLKSTGLVSTAKELKK</sequence>